<evidence type="ECO:0000313" key="3">
    <source>
        <dbReference type="Proteomes" id="UP000031130"/>
    </source>
</evidence>
<dbReference type="Proteomes" id="UP000031130">
    <property type="component" value="Chromosome"/>
</dbReference>
<sequence>MLEFFVNLLIFILIFFFFVFIFSIILYFIFKIFYKLKNKTKTINFKTIFKKFTLFLLPAYLLLFLVGGCSYKYMDPQYYEFRSLCKDIDNKVIIYNKAYWEIFSNREKGNTMHDEKGEFFFNQKINKKIYFDFKKSESINVLQKNKFTLTEVTFEDYYDGIHYSTHLSYIYNDYGIFLGGDEGAGFYFRYHKRLYCEDIR</sequence>
<feature type="transmembrane region" description="Helical" evidence="1">
    <location>
        <begin position="51"/>
        <end position="74"/>
    </location>
</feature>
<dbReference type="OrthoDB" id="5325618at2"/>
<proteinExistence type="predicted"/>
<dbReference type="HOGENOM" id="CLU_1465656_0_0_7"/>
<organism evidence="2 3">
    <name type="scientific">Campylobacter lari NCTC 11845</name>
    <dbReference type="NCBI Taxonomy" id="1388749"/>
    <lineage>
        <taxon>Bacteria</taxon>
        <taxon>Pseudomonadati</taxon>
        <taxon>Campylobacterota</taxon>
        <taxon>Epsilonproteobacteria</taxon>
        <taxon>Campylobacterales</taxon>
        <taxon>Campylobacteraceae</taxon>
        <taxon>Campylobacter</taxon>
    </lineage>
</organism>
<gene>
    <name evidence="2" type="ORF">UPTC3659_0950</name>
</gene>
<dbReference type="KEGG" id="cln:UPTC3659_0950"/>
<keyword evidence="1" id="KW-0812">Transmembrane</keyword>
<feature type="transmembrane region" description="Helical" evidence="1">
    <location>
        <begin position="6"/>
        <end position="30"/>
    </location>
</feature>
<evidence type="ECO:0000256" key="1">
    <source>
        <dbReference type="SAM" id="Phobius"/>
    </source>
</evidence>
<evidence type="ECO:0000313" key="2">
    <source>
        <dbReference type="EMBL" id="AJD01793.1"/>
    </source>
</evidence>
<protein>
    <submittedName>
        <fullName evidence="2">Uncharacterized protein</fullName>
    </submittedName>
</protein>
<keyword evidence="1" id="KW-1133">Transmembrane helix</keyword>
<name>A0A0A8HVU0_CAMLA</name>
<reference evidence="2 3" key="1">
    <citation type="journal article" date="2014" name="Genome Biol. Evol.">
        <title>Comparative Genomics of the Campylobacter lari Group.</title>
        <authorList>
            <person name="Miller W.G."/>
            <person name="Yee E."/>
            <person name="Chapman M.H."/>
            <person name="Smith T.P."/>
            <person name="Bono J.L."/>
            <person name="Huynh S."/>
            <person name="Parker C.T."/>
            <person name="Vandamme P."/>
            <person name="Luong K."/>
            <person name="Korlach J."/>
        </authorList>
    </citation>
    <scope>NUCLEOTIDE SEQUENCE [LARGE SCALE GENOMIC DNA]</scope>
    <source>
        <strain evidence="3">RM3659</strain>
    </source>
</reference>
<accession>A0A0A8HVU0</accession>
<dbReference type="EMBL" id="CP007775">
    <property type="protein sequence ID" value="AJD01793.1"/>
    <property type="molecule type" value="Genomic_DNA"/>
</dbReference>
<keyword evidence="1" id="KW-0472">Membrane</keyword>
<dbReference type="AlphaFoldDB" id="A0A0A8HVU0"/>